<gene>
    <name evidence="2" type="ORF">PBRASI_LOCUS6984</name>
</gene>
<dbReference type="Proteomes" id="UP000789739">
    <property type="component" value="Unassembled WGS sequence"/>
</dbReference>
<name>A0A9N9C6J5_9GLOM</name>
<protein>
    <submittedName>
        <fullName evidence="2">3265_t:CDS:1</fullName>
    </submittedName>
</protein>
<sequence length="358" mass="41007">MHEFFNREPENWNILAFLEECNLPLFKQKIELYLTSLEAISDTQKAFGSVGAMTLGHAPIKSLGQATKQCWGARQHLWEFLTFETLGRLGTCPTRRKKHLWDFLRLRLRVDLWAKSDNGSDCAHARDWKNEKKTKPVDKTSVHFHQVTATDNSMIGINNGSFDVSSKSKRSTRKRKSICYSESSEEDHLSDPDYAEKSERKQKSRSKRSRGKANRDKGIIIPSVETSEEQTTMLFTLKDTTLHEITSQQSLTSEYIAISHKDTPCPVTQSTQQTSLNTISTSRDTPRSVIQSTQQASIFAPQKPIITKAMRDRYSLYLICAFNSTINYIKESVEEEVYTEIKNLLQAKDRLILQETNN</sequence>
<dbReference type="AlphaFoldDB" id="A0A9N9C6J5"/>
<comment type="caution">
    <text evidence="2">The sequence shown here is derived from an EMBL/GenBank/DDBJ whole genome shotgun (WGS) entry which is preliminary data.</text>
</comment>
<proteinExistence type="predicted"/>
<evidence type="ECO:0000256" key="1">
    <source>
        <dbReference type="SAM" id="MobiDB-lite"/>
    </source>
</evidence>
<dbReference type="EMBL" id="CAJVPI010001004">
    <property type="protein sequence ID" value="CAG8588242.1"/>
    <property type="molecule type" value="Genomic_DNA"/>
</dbReference>
<feature type="compositionally biased region" description="Basic residues" evidence="1">
    <location>
        <begin position="202"/>
        <end position="212"/>
    </location>
</feature>
<feature type="compositionally biased region" description="Basic and acidic residues" evidence="1">
    <location>
        <begin position="186"/>
        <end position="201"/>
    </location>
</feature>
<evidence type="ECO:0000313" key="3">
    <source>
        <dbReference type="Proteomes" id="UP000789739"/>
    </source>
</evidence>
<organism evidence="2 3">
    <name type="scientific">Paraglomus brasilianum</name>
    <dbReference type="NCBI Taxonomy" id="144538"/>
    <lineage>
        <taxon>Eukaryota</taxon>
        <taxon>Fungi</taxon>
        <taxon>Fungi incertae sedis</taxon>
        <taxon>Mucoromycota</taxon>
        <taxon>Glomeromycotina</taxon>
        <taxon>Glomeromycetes</taxon>
        <taxon>Paraglomerales</taxon>
        <taxon>Paraglomeraceae</taxon>
        <taxon>Paraglomus</taxon>
    </lineage>
</organism>
<evidence type="ECO:0000313" key="2">
    <source>
        <dbReference type="EMBL" id="CAG8588242.1"/>
    </source>
</evidence>
<keyword evidence="3" id="KW-1185">Reference proteome</keyword>
<accession>A0A9N9C6J5</accession>
<feature type="region of interest" description="Disordered" evidence="1">
    <location>
        <begin position="174"/>
        <end position="222"/>
    </location>
</feature>
<dbReference type="OrthoDB" id="2430695at2759"/>
<reference evidence="2" key="1">
    <citation type="submission" date="2021-06" db="EMBL/GenBank/DDBJ databases">
        <authorList>
            <person name="Kallberg Y."/>
            <person name="Tangrot J."/>
            <person name="Rosling A."/>
        </authorList>
    </citation>
    <scope>NUCLEOTIDE SEQUENCE</scope>
    <source>
        <strain evidence="2">BR232B</strain>
    </source>
</reference>